<dbReference type="PANTHER" id="PTHR47197">
    <property type="entry name" value="PROTEIN NIRF"/>
    <property type="match status" value="1"/>
</dbReference>
<dbReference type="SUPFAM" id="SSF51004">
    <property type="entry name" value="C-terminal (heme d1) domain of cytochrome cd1-nitrite reductase"/>
    <property type="match status" value="1"/>
</dbReference>
<dbReference type="InterPro" id="IPR048433">
    <property type="entry name" value="YNCE-like_beta-prop"/>
</dbReference>
<dbReference type="InterPro" id="IPR051200">
    <property type="entry name" value="Host-pathogen_enzymatic-act"/>
</dbReference>
<dbReference type="PANTHER" id="PTHR47197:SF3">
    <property type="entry name" value="DIHYDRO-HEME D1 DEHYDROGENASE"/>
    <property type="match status" value="1"/>
</dbReference>
<keyword evidence="1" id="KW-0732">Signal</keyword>
<dbReference type="KEGG" id="tte:TTE0793"/>
<sequence>MKLYWYVEGCLLYLYVASMGEDLVDRIDLEKHSRDSVRIKSYNNKHLPLNIYSKYLCGPHRLILDENRKKIYTLNCYDNSISVIDKEKFEFEGSWYVGLYPADGVLYNGNIFIVNADSNSVTVFDIDGKRVIGQFKVGNYPQKIIYNSKYNLFFVSNMNSGDILLIEPENYTILDFIITGPNPTDIIFSEDEEYLYVANSYFDSGENGKISIIDLREFKIVKEINAGKVPIKIYKENDFLYILNAHSNTFCRVHLVTKDKEEVYCGEAPSDFCLHDRYVYVASLGDNKIYIFDVANMEKVGVIKTRKEPSGLIIDQ</sequence>
<organism evidence="3 4">
    <name type="scientific">Caldanaerobacter subterraneus subsp. tengcongensis (strain DSM 15242 / JCM 11007 / NBRC 100824 / MB4)</name>
    <name type="common">Thermoanaerobacter tengcongensis</name>
    <dbReference type="NCBI Taxonomy" id="273068"/>
    <lineage>
        <taxon>Bacteria</taxon>
        <taxon>Bacillati</taxon>
        <taxon>Bacillota</taxon>
        <taxon>Clostridia</taxon>
        <taxon>Thermoanaerobacterales</taxon>
        <taxon>Thermoanaerobacteraceae</taxon>
        <taxon>Caldanaerobacter</taxon>
    </lineage>
</organism>
<proteinExistence type="predicted"/>
<dbReference type="InterPro" id="IPR011048">
    <property type="entry name" value="Haem_d1_sf"/>
</dbReference>
<feature type="domain" description="YNCE-like beta-propeller" evidence="2">
    <location>
        <begin position="59"/>
        <end position="312"/>
    </location>
</feature>
<dbReference type="HOGENOM" id="CLU_079908_0_0_9"/>
<gene>
    <name evidence="3" type="ordered locus">TTE0793</name>
</gene>
<evidence type="ECO:0000313" key="3">
    <source>
        <dbReference type="EMBL" id="AAM24050.1"/>
    </source>
</evidence>
<keyword evidence="4" id="KW-1185">Reference proteome</keyword>
<protein>
    <recommendedName>
        <fullName evidence="2">YNCE-like beta-propeller domain-containing protein</fullName>
    </recommendedName>
</protein>
<evidence type="ECO:0000259" key="2">
    <source>
        <dbReference type="Pfam" id="PF21783"/>
    </source>
</evidence>
<dbReference type="Pfam" id="PF21783">
    <property type="entry name" value="YNCE"/>
    <property type="match status" value="1"/>
</dbReference>
<evidence type="ECO:0000256" key="1">
    <source>
        <dbReference type="ARBA" id="ARBA00022729"/>
    </source>
</evidence>
<evidence type="ECO:0000313" key="4">
    <source>
        <dbReference type="Proteomes" id="UP000000555"/>
    </source>
</evidence>
<name>Q8RBM3_CALS4</name>
<dbReference type="EMBL" id="AE008691">
    <property type="protein sequence ID" value="AAM24050.1"/>
    <property type="molecule type" value="Genomic_DNA"/>
</dbReference>
<dbReference type="eggNOG" id="COG3391">
    <property type="taxonomic scope" value="Bacteria"/>
</dbReference>
<dbReference type="Gene3D" id="2.130.10.10">
    <property type="entry name" value="YVTN repeat-like/Quinoprotein amine dehydrogenase"/>
    <property type="match status" value="1"/>
</dbReference>
<accession>Q8RBM3</accession>
<dbReference type="InterPro" id="IPR015943">
    <property type="entry name" value="WD40/YVTN_repeat-like_dom_sf"/>
</dbReference>
<dbReference type="Proteomes" id="UP000000555">
    <property type="component" value="Chromosome"/>
</dbReference>
<dbReference type="AlphaFoldDB" id="Q8RBM3"/>
<reference evidence="3 4" key="1">
    <citation type="journal article" date="2002" name="Genome Res.">
        <title>A complete sequence of the T. tengcongensis genome.</title>
        <authorList>
            <person name="Bao Q."/>
            <person name="Tian Y."/>
            <person name="Li W."/>
            <person name="Xu Z."/>
            <person name="Xuan Z."/>
            <person name="Hu S."/>
            <person name="Dong W."/>
            <person name="Yang J."/>
            <person name="Chen Y."/>
            <person name="Xue Y."/>
            <person name="Xu Y."/>
            <person name="Lai X."/>
            <person name="Huang L."/>
            <person name="Dong X."/>
            <person name="Ma Y."/>
            <person name="Ling L."/>
            <person name="Tan H."/>
            <person name="Chen R."/>
            <person name="Wang J."/>
            <person name="Yu J."/>
            <person name="Yang H."/>
        </authorList>
    </citation>
    <scope>NUCLEOTIDE SEQUENCE [LARGE SCALE GENOMIC DNA]</scope>
    <source>
        <strain evidence="4">DSM 15242 / JCM 11007 / NBRC 100824 / MB4</strain>
    </source>
</reference>
<dbReference type="STRING" id="273068.TTE0793"/>